<evidence type="ECO:0000313" key="2">
    <source>
        <dbReference type="EMBL" id="OGG48515.1"/>
    </source>
</evidence>
<accession>A0A1F6CH77</accession>
<dbReference type="Pfam" id="PF18895">
    <property type="entry name" value="T4SS_pilin"/>
    <property type="match status" value="1"/>
</dbReference>
<evidence type="ECO:0000313" key="3">
    <source>
        <dbReference type="Proteomes" id="UP000178815"/>
    </source>
</evidence>
<feature type="transmembrane region" description="Helical" evidence="1">
    <location>
        <begin position="23"/>
        <end position="48"/>
    </location>
</feature>
<dbReference type="STRING" id="1798481.A2678_03400"/>
<dbReference type="AlphaFoldDB" id="A0A1F6CH77"/>
<comment type="caution">
    <text evidence="2">The sequence shown here is derived from an EMBL/GenBank/DDBJ whole genome shotgun (WGS) entry which is preliminary data.</text>
</comment>
<keyword evidence="1" id="KW-0812">Transmembrane</keyword>
<feature type="transmembrane region" description="Helical" evidence="1">
    <location>
        <begin position="60"/>
        <end position="78"/>
    </location>
</feature>
<name>A0A1F6CH77_9BACT</name>
<dbReference type="EMBL" id="MFKU01000011">
    <property type="protein sequence ID" value="OGG48515.1"/>
    <property type="molecule type" value="Genomic_DNA"/>
</dbReference>
<keyword evidence="1" id="KW-0472">Membrane</keyword>
<protein>
    <submittedName>
        <fullName evidence="2">Uncharacterized protein</fullName>
    </submittedName>
</protein>
<sequence length="99" mass="11147">MNGINIAYLQYYSRSVIDIINRLFVPVLLAIAFITFLWGVYNYFILGATDEKNRADGRQFVLWGIIGFAVIFSIWGLVNIVSGTFNLPQGGVAPRYPLL</sequence>
<evidence type="ECO:0000256" key="1">
    <source>
        <dbReference type="SAM" id="Phobius"/>
    </source>
</evidence>
<proteinExistence type="predicted"/>
<reference evidence="2 3" key="1">
    <citation type="journal article" date="2016" name="Nat. Commun.">
        <title>Thousands of microbial genomes shed light on interconnected biogeochemical processes in an aquifer system.</title>
        <authorList>
            <person name="Anantharaman K."/>
            <person name="Brown C.T."/>
            <person name="Hug L.A."/>
            <person name="Sharon I."/>
            <person name="Castelle C.J."/>
            <person name="Probst A.J."/>
            <person name="Thomas B.C."/>
            <person name="Singh A."/>
            <person name="Wilkins M.J."/>
            <person name="Karaoz U."/>
            <person name="Brodie E.L."/>
            <person name="Williams K.H."/>
            <person name="Hubbard S.S."/>
            <person name="Banfield J.F."/>
        </authorList>
    </citation>
    <scope>NUCLEOTIDE SEQUENCE [LARGE SCALE GENOMIC DNA]</scope>
</reference>
<dbReference type="InterPro" id="IPR043993">
    <property type="entry name" value="T4SS_pilin"/>
</dbReference>
<keyword evidence="1" id="KW-1133">Transmembrane helix</keyword>
<dbReference type="Proteomes" id="UP000178815">
    <property type="component" value="Unassembled WGS sequence"/>
</dbReference>
<gene>
    <name evidence="2" type="ORF">A2678_03400</name>
</gene>
<organism evidence="2 3">
    <name type="scientific">Candidatus Kaiserbacteria bacterium RIFCSPHIGHO2_01_FULL_53_31</name>
    <dbReference type="NCBI Taxonomy" id="1798481"/>
    <lineage>
        <taxon>Bacteria</taxon>
        <taxon>Candidatus Kaiseribacteriota</taxon>
    </lineage>
</organism>